<keyword evidence="2" id="KW-1185">Reference proteome</keyword>
<comment type="caution">
    <text evidence="1">The sequence shown here is derived from an EMBL/GenBank/DDBJ whole genome shotgun (WGS) entry which is preliminary data.</text>
</comment>
<organism evidence="1 2">
    <name type="scientific">Phlebia brevispora</name>
    <dbReference type="NCBI Taxonomy" id="194682"/>
    <lineage>
        <taxon>Eukaryota</taxon>
        <taxon>Fungi</taxon>
        <taxon>Dikarya</taxon>
        <taxon>Basidiomycota</taxon>
        <taxon>Agaricomycotina</taxon>
        <taxon>Agaricomycetes</taxon>
        <taxon>Polyporales</taxon>
        <taxon>Meruliaceae</taxon>
        <taxon>Phlebia</taxon>
    </lineage>
</organism>
<protein>
    <submittedName>
        <fullName evidence="1">Uncharacterized protein</fullName>
    </submittedName>
</protein>
<proteinExistence type="predicted"/>
<dbReference type="EMBL" id="JANHOG010002194">
    <property type="protein sequence ID" value="KAJ3526074.1"/>
    <property type="molecule type" value="Genomic_DNA"/>
</dbReference>
<reference evidence="1" key="1">
    <citation type="submission" date="2022-07" db="EMBL/GenBank/DDBJ databases">
        <title>Genome Sequence of Phlebia brevispora.</title>
        <authorList>
            <person name="Buettner E."/>
        </authorList>
    </citation>
    <scope>NUCLEOTIDE SEQUENCE</scope>
    <source>
        <strain evidence="1">MPL23</strain>
    </source>
</reference>
<gene>
    <name evidence="1" type="ORF">NM688_g8304</name>
</gene>
<evidence type="ECO:0000313" key="2">
    <source>
        <dbReference type="Proteomes" id="UP001148662"/>
    </source>
</evidence>
<accession>A0ACC1RSW9</accession>
<dbReference type="Proteomes" id="UP001148662">
    <property type="component" value="Unassembled WGS sequence"/>
</dbReference>
<sequence>MSLLISTTSVWGSGRAGIHHDKGAQRSSESKVLAGRDTVALMCAQQPPEHINAMSETSEPSAHRTSSLVLELHRSYSLIPRRIMHFSTLQALIALGSFVTLGVRSMPTVKRDTGTKNVFAHFMVGFTYSYTSDDWMEDVTEAHAAGIDGFALNIGSDDWQPSQVAAAYAAAESSGTGFKLFISYDMRYVNAQRRLCAFTTHMDSSCV</sequence>
<name>A0ACC1RSW9_9APHY</name>
<evidence type="ECO:0000313" key="1">
    <source>
        <dbReference type="EMBL" id="KAJ3526074.1"/>
    </source>
</evidence>